<dbReference type="Proteomes" id="UP001055108">
    <property type="component" value="Unassembled WGS sequence"/>
</dbReference>
<evidence type="ECO:0008006" key="3">
    <source>
        <dbReference type="Google" id="ProtNLM"/>
    </source>
</evidence>
<keyword evidence="2" id="KW-1185">Reference proteome</keyword>
<name>A0AA37MDY7_9HYPH</name>
<dbReference type="Gene3D" id="1.10.790.20">
    <property type="entry name" value="Domain of unknown function DUF1476"/>
    <property type="match status" value="1"/>
</dbReference>
<reference evidence="1" key="2">
    <citation type="submission" date="2021-08" db="EMBL/GenBank/DDBJ databases">
        <authorList>
            <person name="Tani A."/>
            <person name="Ola A."/>
            <person name="Ogura Y."/>
            <person name="Katsura K."/>
            <person name="Hayashi T."/>
        </authorList>
    </citation>
    <scope>NUCLEOTIDE SEQUENCE</scope>
    <source>
        <strain evidence="1">NBRC 103626</strain>
    </source>
</reference>
<proteinExistence type="predicted"/>
<accession>A0AA37MDY7</accession>
<sequence>MLKAFEDRERAAEYLFARTEEARFAAHCGSIRALAIFAMAKLGVDGRTAEAYARVLIAAMIEGQHDEDLIARVQADLSANGIEVPRSELQAVVLRAAASQEILSRVGPPDAASASRPADPR</sequence>
<comment type="caution">
    <text evidence="1">The sequence shown here is derived from an EMBL/GenBank/DDBJ whole genome shotgun (WGS) entry which is preliminary data.</text>
</comment>
<protein>
    <recommendedName>
        <fullName evidence="3">DUF1476 domain-containing protein</fullName>
    </recommendedName>
</protein>
<dbReference type="InterPro" id="IPR038293">
    <property type="entry name" value="ATPase_inh_sub_z_sf"/>
</dbReference>
<dbReference type="AlphaFoldDB" id="A0AA37MDY7"/>
<dbReference type="Pfam" id="PF07345">
    <property type="entry name" value="ATPaseInh_sub_z"/>
    <property type="match status" value="1"/>
</dbReference>
<gene>
    <name evidence="1" type="ORF">NBEOAGPD_3775</name>
</gene>
<dbReference type="EMBL" id="BPQM01000100">
    <property type="protein sequence ID" value="GJD80534.1"/>
    <property type="molecule type" value="Genomic_DNA"/>
</dbReference>
<organism evidence="1 2">
    <name type="scientific">Methylobacterium gregans</name>
    <dbReference type="NCBI Taxonomy" id="374424"/>
    <lineage>
        <taxon>Bacteria</taxon>
        <taxon>Pseudomonadati</taxon>
        <taxon>Pseudomonadota</taxon>
        <taxon>Alphaproteobacteria</taxon>
        <taxon>Hyphomicrobiales</taxon>
        <taxon>Methylobacteriaceae</taxon>
        <taxon>Methylobacterium</taxon>
    </lineage>
</organism>
<evidence type="ECO:0000313" key="2">
    <source>
        <dbReference type="Proteomes" id="UP001055108"/>
    </source>
</evidence>
<dbReference type="InterPro" id="IPR009945">
    <property type="entry name" value="ATPase_inh_sub_z"/>
</dbReference>
<reference evidence="1" key="1">
    <citation type="journal article" date="2016" name="Front. Microbiol.">
        <title>Genome Sequence of the Piezophilic, Mesophilic Sulfate-Reducing Bacterium Desulfovibrio indicus J2T.</title>
        <authorList>
            <person name="Cao J."/>
            <person name="Maignien L."/>
            <person name="Shao Z."/>
            <person name="Alain K."/>
            <person name="Jebbar M."/>
        </authorList>
    </citation>
    <scope>NUCLEOTIDE SEQUENCE</scope>
    <source>
        <strain evidence="1">NBRC 103626</strain>
    </source>
</reference>
<evidence type="ECO:0000313" key="1">
    <source>
        <dbReference type="EMBL" id="GJD80534.1"/>
    </source>
</evidence>
<dbReference type="RefSeq" id="WP_238304387.1">
    <property type="nucleotide sequence ID" value="NZ_BPQM01000100.1"/>
</dbReference>